<dbReference type="EMBL" id="CARXXK010000002">
    <property type="protein sequence ID" value="CAI6354111.1"/>
    <property type="molecule type" value="Genomic_DNA"/>
</dbReference>
<dbReference type="Proteomes" id="UP001160148">
    <property type="component" value="Unassembled WGS sequence"/>
</dbReference>
<dbReference type="AlphaFoldDB" id="A0AAV0WEB5"/>
<proteinExistence type="predicted"/>
<protein>
    <submittedName>
        <fullName evidence="1">Uncharacterized protein</fullName>
    </submittedName>
</protein>
<evidence type="ECO:0000313" key="2">
    <source>
        <dbReference type="Proteomes" id="UP001160148"/>
    </source>
</evidence>
<accession>A0AAV0WEB5</accession>
<reference evidence="1 2" key="1">
    <citation type="submission" date="2023-01" db="EMBL/GenBank/DDBJ databases">
        <authorList>
            <person name="Whitehead M."/>
        </authorList>
    </citation>
    <scope>NUCLEOTIDE SEQUENCE [LARGE SCALE GENOMIC DNA]</scope>
</reference>
<name>A0AAV0WEB5_9HEMI</name>
<organism evidence="1 2">
    <name type="scientific">Macrosiphum euphorbiae</name>
    <name type="common">potato aphid</name>
    <dbReference type="NCBI Taxonomy" id="13131"/>
    <lineage>
        <taxon>Eukaryota</taxon>
        <taxon>Metazoa</taxon>
        <taxon>Ecdysozoa</taxon>
        <taxon>Arthropoda</taxon>
        <taxon>Hexapoda</taxon>
        <taxon>Insecta</taxon>
        <taxon>Pterygota</taxon>
        <taxon>Neoptera</taxon>
        <taxon>Paraneoptera</taxon>
        <taxon>Hemiptera</taxon>
        <taxon>Sternorrhyncha</taxon>
        <taxon>Aphidomorpha</taxon>
        <taxon>Aphidoidea</taxon>
        <taxon>Aphididae</taxon>
        <taxon>Macrosiphini</taxon>
        <taxon>Macrosiphum</taxon>
    </lineage>
</organism>
<gene>
    <name evidence="1" type="ORF">MEUPH1_LOCUS10153</name>
</gene>
<sequence length="75" mass="8154">MVTTLVTTMYYGVGMNTDSPCVHTVTKIGTVNTVVEGAMRFRWTIEQWLDGAAAAQCTPSLRPAGLALHTVYHVI</sequence>
<evidence type="ECO:0000313" key="1">
    <source>
        <dbReference type="EMBL" id="CAI6354111.1"/>
    </source>
</evidence>
<comment type="caution">
    <text evidence="1">The sequence shown here is derived from an EMBL/GenBank/DDBJ whole genome shotgun (WGS) entry which is preliminary data.</text>
</comment>
<keyword evidence="2" id="KW-1185">Reference proteome</keyword>